<dbReference type="RefSeq" id="WP_015869380.1">
    <property type="nucleotide sequence ID" value="NC_012785.1"/>
</dbReference>
<keyword evidence="1" id="KW-0472">Membrane</keyword>
<dbReference type="NCBIfam" id="NF009314">
    <property type="entry name" value="PRK12674.1-2"/>
    <property type="match status" value="1"/>
</dbReference>
<reference evidence="2 3" key="1">
    <citation type="submission" date="2009-06" db="EMBL/GenBank/DDBJ databases">
        <title>Complete sequence of Thermotogales bacterium TBF 19.5.1.</title>
        <authorList>
            <consortium name="US DOE Joint Genome Institute"/>
            <person name="Lucas S."/>
            <person name="Copeland A."/>
            <person name="Lapidus A."/>
            <person name="Glavina del Rio T."/>
            <person name="Tice H."/>
            <person name="Bruce D."/>
            <person name="Goodwin L."/>
            <person name="Pitluck S."/>
            <person name="Chertkov O."/>
            <person name="Brettin T."/>
            <person name="Detter J.C."/>
            <person name="Han C."/>
            <person name="Schmutz J."/>
            <person name="Larimer F."/>
            <person name="Land M."/>
            <person name="Hauser L."/>
            <person name="Kyrpides N."/>
            <person name="Ovchinnikova G."/>
            <person name="Noll K."/>
        </authorList>
    </citation>
    <scope>NUCLEOTIDE SEQUENCE [LARGE SCALE GENOMIC DNA]</scope>
    <source>
        <strain evidence="3">ATCC BAA-1733 / DSM 21960 / TBF 19.5.1</strain>
    </source>
</reference>
<dbReference type="KEGG" id="kol:Kole_2061"/>
<evidence type="ECO:0000313" key="2">
    <source>
        <dbReference type="EMBL" id="ACR80739.1"/>
    </source>
</evidence>
<keyword evidence="3" id="KW-1185">Reference proteome</keyword>
<dbReference type="Pfam" id="PF03334">
    <property type="entry name" value="PhaG_MnhG_YufB"/>
    <property type="match status" value="1"/>
</dbReference>
<organism evidence="2 3">
    <name type="scientific">Kosmotoga olearia (strain ATCC BAA-1733 / DSM 21960 / TBF 19.5.1)</name>
    <dbReference type="NCBI Taxonomy" id="521045"/>
    <lineage>
        <taxon>Bacteria</taxon>
        <taxon>Thermotogati</taxon>
        <taxon>Thermotogota</taxon>
        <taxon>Thermotogae</taxon>
        <taxon>Kosmotogales</taxon>
        <taxon>Kosmotogaceae</taxon>
        <taxon>Kosmotoga</taxon>
    </lineage>
</organism>
<reference evidence="2 3" key="2">
    <citation type="journal article" date="2011" name="J. Bacteriol.">
        <title>Genome Sequence of Kosmotoga olearia Strain TBF 19.5.1, a Thermophilic Bacterium with a Wide Growth Temperature Range, Isolated from the Troll B Oil Platform in the North Sea.</title>
        <authorList>
            <person name="Swithers K.S."/>
            <person name="Dipippo J.L."/>
            <person name="Bruce D.C."/>
            <person name="Detter C."/>
            <person name="Tapia R."/>
            <person name="Han S."/>
            <person name="Goodwin L.A."/>
            <person name="Han J."/>
            <person name="Woyke T."/>
            <person name="Pitluck S."/>
            <person name="Pennacchio L."/>
            <person name="Nolan M."/>
            <person name="Mikhailova N."/>
            <person name="Land M.L."/>
            <person name="Nesbo C.L."/>
            <person name="Gogarten J.P."/>
            <person name="Noll K.M."/>
        </authorList>
    </citation>
    <scope>NUCLEOTIDE SEQUENCE [LARGE SCALE GENOMIC DNA]</scope>
    <source>
        <strain evidence="3">ATCC BAA-1733 / DSM 21960 / TBF 19.5.1</strain>
    </source>
</reference>
<dbReference type="OrthoDB" id="9806575at2"/>
<dbReference type="NCBIfam" id="TIGR01300">
    <property type="entry name" value="CPA3_mnhG_phaG"/>
    <property type="match status" value="1"/>
</dbReference>
<evidence type="ECO:0000313" key="3">
    <source>
        <dbReference type="Proteomes" id="UP000002382"/>
    </source>
</evidence>
<dbReference type="PANTHER" id="PTHR34703:SF1">
    <property type="entry name" value="ANTIPORTER SUBUNIT MNHG2-RELATED"/>
    <property type="match status" value="1"/>
</dbReference>
<sequence>MILDVIGYILLGVGSIFYLLGGLGILRMPDIYNRLQAGAKATTLGAFSFILGVGLIRPEWLLKSIIIIIFIAITNPVGSSALARAALKSGIKPVKGTNLDAYQPENDIEDGDKT</sequence>
<dbReference type="HOGENOM" id="CLU_121334_0_6_0"/>
<evidence type="ECO:0000256" key="1">
    <source>
        <dbReference type="SAM" id="Phobius"/>
    </source>
</evidence>
<gene>
    <name evidence="2" type="ordered locus">Kole_2061</name>
</gene>
<protein>
    <submittedName>
        <fullName evidence="2">Monovalent cation/proton antiporter, MnhG/PhaG subunit</fullName>
    </submittedName>
</protein>
<dbReference type="GO" id="GO:0015385">
    <property type="term" value="F:sodium:proton antiporter activity"/>
    <property type="evidence" value="ECO:0007669"/>
    <property type="project" value="TreeGrafter"/>
</dbReference>
<dbReference type="InterPro" id="IPR005133">
    <property type="entry name" value="PhaG_MnhG_YufB"/>
</dbReference>
<dbReference type="STRING" id="521045.Kole_2061"/>
<name>C5CHR3_KOSOT</name>
<dbReference type="PANTHER" id="PTHR34703">
    <property type="entry name" value="ANTIPORTER SUBUNIT MNHG2-RELATED"/>
    <property type="match status" value="1"/>
</dbReference>
<dbReference type="eggNOG" id="COG1320">
    <property type="taxonomic scope" value="Bacteria"/>
</dbReference>
<dbReference type="Proteomes" id="UP000002382">
    <property type="component" value="Chromosome"/>
</dbReference>
<dbReference type="AlphaFoldDB" id="C5CHR3"/>
<keyword evidence="1" id="KW-0812">Transmembrane</keyword>
<feature type="transmembrane region" description="Helical" evidence="1">
    <location>
        <begin position="38"/>
        <end position="56"/>
    </location>
</feature>
<accession>C5CHR3</accession>
<feature type="transmembrane region" description="Helical" evidence="1">
    <location>
        <begin position="62"/>
        <end position="83"/>
    </location>
</feature>
<feature type="transmembrane region" description="Helical" evidence="1">
    <location>
        <begin position="6"/>
        <end position="26"/>
    </location>
</feature>
<dbReference type="EMBL" id="CP001634">
    <property type="protein sequence ID" value="ACR80739.1"/>
    <property type="molecule type" value="Genomic_DNA"/>
</dbReference>
<proteinExistence type="predicted"/>
<keyword evidence="1" id="KW-1133">Transmembrane helix</keyword>